<dbReference type="Pfam" id="PF11588">
    <property type="entry name" value="DUF3243"/>
    <property type="match status" value="1"/>
</dbReference>
<dbReference type="InterPro" id="IPR021637">
    <property type="entry name" value="DUF3243"/>
</dbReference>
<dbReference type="RefSeq" id="WP_091613691.1">
    <property type="nucleotide sequence ID" value="NZ_FNNC01000003.1"/>
</dbReference>
<keyword evidence="2" id="KW-1185">Reference proteome</keyword>
<evidence type="ECO:0000313" key="1">
    <source>
        <dbReference type="EMBL" id="SDW54492.1"/>
    </source>
</evidence>
<protein>
    <recommendedName>
        <fullName evidence="3">DUF3243 domain-containing protein</fullName>
    </recommendedName>
</protein>
<gene>
    <name evidence="1" type="ORF">SAMN05421781_1684</name>
</gene>
<dbReference type="Gene3D" id="1.10.760.20">
    <property type="entry name" value="Protein of unknown function DUF3243"/>
    <property type="match status" value="1"/>
</dbReference>
<sequence>MAEDPKRAEQYVDKLDQEDKDQIMQNFNTFKNYLGDQVKKGESIGLGEKGLAKATKRVADHLAKHEEPRNREEKVLNELWQNAEKDEKDAISKALVRMVDQTNRDVNEE</sequence>
<dbReference type="EMBL" id="FNNC01000003">
    <property type="protein sequence ID" value="SDW54492.1"/>
    <property type="molecule type" value="Genomic_DNA"/>
</dbReference>
<dbReference type="Proteomes" id="UP000199488">
    <property type="component" value="Unassembled WGS sequence"/>
</dbReference>
<name>A0A1H2UE97_9BACI</name>
<accession>A0A1H2UE97</accession>
<evidence type="ECO:0008006" key="3">
    <source>
        <dbReference type="Google" id="ProtNLM"/>
    </source>
</evidence>
<dbReference type="AlphaFoldDB" id="A0A1H2UE97"/>
<reference evidence="1 2" key="1">
    <citation type="submission" date="2016-10" db="EMBL/GenBank/DDBJ databases">
        <authorList>
            <person name="de Groot N.N."/>
        </authorList>
    </citation>
    <scope>NUCLEOTIDE SEQUENCE [LARGE SCALE GENOMIC DNA]</scope>
    <source>
        <strain evidence="1 2">DSM 23126</strain>
    </source>
</reference>
<evidence type="ECO:0000313" key="2">
    <source>
        <dbReference type="Proteomes" id="UP000199488"/>
    </source>
</evidence>
<dbReference type="InterPro" id="IPR038292">
    <property type="entry name" value="YmfJ/YflH_sf"/>
</dbReference>
<organism evidence="1 2">
    <name type="scientific">Marinococcus luteus</name>
    <dbReference type="NCBI Taxonomy" id="1122204"/>
    <lineage>
        <taxon>Bacteria</taxon>
        <taxon>Bacillati</taxon>
        <taxon>Bacillota</taxon>
        <taxon>Bacilli</taxon>
        <taxon>Bacillales</taxon>
        <taxon>Bacillaceae</taxon>
        <taxon>Marinococcus</taxon>
    </lineage>
</organism>
<dbReference type="STRING" id="1122204.SAMN05421781_1684"/>
<dbReference type="OrthoDB" id="2418090at2"/>
<proteinExistence type="predicted"/>